<comment type="caution">
    <text evidence="3">The sequence shown here is derived from an EMBL/GenBank/DDBJ whole genome shotgun (WGS) entry which is preliminary data.</text>
</comment>
<evidence type="ECO:0000313" key="2">
    <source>
        <dbReference type="EMBL" id="GMN26950.1"/>
    </source>
</evidence>
<reference evidence="3" key="1">
    <citation type="submission" date="2023-07" db="EMBL/GenBank/DDBJ databases">
        <title>draft genome sequence of fig (Ficus carica).</title>
        <authorList>
            <person name="Takahashi T."/>
            <person name="Nishimura K."/>
        </authorList>
    </citation>
    <scope>NUCLEOTIDE SEQUENCE</scope>
</reference>
<feature type="region of interest" description="Disordered" evidence="1">
    <location>
        <begin position="131"/>
        <end position="178"/>
    </location>
</feature>
<dbReference type="EMBL" id="BTGU01001641">
    <property type="protein sequence ID" value="GMN26950.1"/>
    <property type="molecule type" value="Genomic_DNA"/>
</dbReference>
<feature type="compositionally biased region" description="Acidic residues" evidence="1">
    <location>
        <begin position="131"/>
        <end position="142"/>
    </location>
</feature>
<name>A0AA87ZIB2_FICCA</name>
<dbReference type="AlphaFoldDB" id="A0AA87ZIB2"/>
<evidence type="ECO:0000256" key="1">
    <source>
        <dbReference type="SAM" id="MobiDB-lite"/>
    </source>
</evidence>
<organism evidence="3 4">
    <name type="scientific">Ficus carica</name>
    <name type="common">Common fig</name>
    <dbReference type="NCBI Taxonomy" id="3494"/>
    <lineage>
        <taxon>Eukaryota</taxon>
        <taxon>Viridiplantae</taxon>
        <taxon>Streptophyta</taxon>
        <taxon>Embryophyta</taxon>
        <taxon>Tracheophyta</taxon>
        <taxon>Spermatophyta</taxon>
        <taxon>Magnoliopsida</taxon>
        <taxon>eudicotyledons</taxon>
        <taxon>Gunneridae</taxon>
        <taxon>Pentapetalae</taxon>
        <taxon>rosids</taxon>
        <taxon>fabids</taxon>
        <taxon>Rosales</taxon>
        <taxon>Moraceae</taxon>
        <taxon>Ficeae</taxon>
        <taxon>Ficus</taxon>
    </lineage>
</organism>
<gene>
    <name evidence="2" type="ORF">TIFTF001_040938</name>
    <name evidence="3" type="ORF">TIFTF001_040942</name>
</gene>
<dbReference type="EMBL" id="BTGU01001642">
    <property type="protein sequence ID" value="GMN26968.1"/>
    <property type="molecule type" value="Genomic_DNA"/>
</dbReference>
<proteinExistence type="predicted"/>
<accession>A0AA87ZIB2</accession>
<sequence>MKVGFPDPKDLLAKKKAQKEAAKAAVAEKIARGKETQPLPVLESSPEPPVMPVQSPTNGASKGHPVSEKGDGHDESHGQQAKIKTLEDDNSALVTQIVDAYEKATLKAHYDLLKEYKQGLLVDADVEEEIELYEDSPAEAEESSSAPADVSAPTLNEPKPISEPQSNVDPLEYFEKQQ</sequence>
<feature type="region of interest" description="Disordered" evidence="1">
    <location>
        <begin position="30"/>
        <end position="89"/>
    </location>
</feature>
<dbReference type="Proteomes" id="UP001187192">
    <property type="component" value="Unassembled WGS sequence"/>
</dbReference>
<evidence type="ECO:0000313" key="4">
    <source>
        <dbReference type="Proteomes" id="UP001187192"/>
    </source>
</evidence>
<feature type="compositionally biased region" description="Low complexity" evidence="1">
    <location>
        <begin position="143"/>
        <end position="153"/>
    </location>
</feature>
<evidence type="ECO:0000313" key="3">
    <source>
        <dbReference type="EMBL" id="GMN26968.1"/>
    </source>
</evidence>
<keyword evidence="4" id="KW-1185">Reference proteome</keyword>
<feature type="compositionally biased region" description="Basic and acidic residues" evidence="1">
    <location>
        <begin position="65"/>
        <end position="77"/>
    </location>
</feature>
<protein>
    <submittedName>
        <fullName evidence="3">Uncharacterized protein</fullName>
    </submittedName>
</protein>